<evidence type="ECO:0000256" key="5">
    <source>
        <dbReference type="HAMAP-Rule" id="MF_00299"/>
    </source>
</evidence>
<dbReference type="SUPFAM" id="SSF56399">
    <property type="entry name" value="ADP-ribosylation"/>
    <property type="match status" value="1"/>
</dbReference>
<dbReference type="PANTHER" id="PTHR12684:SF2">
    <property type="entry name" value="TRNA 2'-PHOSPHOTRANSFERASE 1"/>
    <property type="match status" value="1"/>
</dbReference>
<evidence type="ECO:0000313" key="6">
    <source>
        <dbReference type="EMBL" id="MST79340.1"/>
    </source>
</evidence>
<dbReference type="InterPro" id="IPR002745">
    <property type="entry name" value="Ptrans_KptA/Tpt1"/>
</dbReference>
<comment type="function">
    <text evidence="4 5">Removes the 2'-phosphate from RNA via an intermediate in which the phosphate is ADP-ribosylated by NAD followed by a presumed transesterification to release the RNA and generate ADP-ribose 1''-2''-cyclic phosphate (APPR&gt;P). May function as an ADP-ribosylase.</text>
</comment>
<organism evidence="6 7">
    <name type="scientific">Lactobacillus equicursoris</name>
    <dbReference type="NCBI Taxonomy" id="420645"/>
    <lineage>
        <taxon>Bacteria</taxon>
        <taxon>Bacillati</taxon>
        <taxon>Bacillota</taxon>
        <taxon>Bacilli</taxon>
        <taxon>Lactobacillales</taxon>
        <taxon>Lactobacillaceae</taxon>
        <taxon>Lactobacillus</taxon>
    </lineage>
</organism>
<dbReference type="InterPro" id="IPR042081">
    <property type="entry name" value="RNA_2'-PTrans_C"/>
</dbReference>
<dbReference type="EMBL" id="VUMW01000004">
    <property type="protein sequence ID" value="MST79340.1"/>
    <property type="molecule type" value="Genomic_DNA"/>
</dbReference>
<evidence type="ECO:0000256" key="3">
    <source>
        <dbReference type="ARBA" id="ARBA00023027"/>
    </source>
</evidence>
<dbReference type="Pfam" id="PF01885">
    <property type="entry name" value="PTS_2-RNA"/>
    <property type="match status" value="1"/>
</dbReference>
<dbReference type="RefSeq" id="WP_154486437.1">
    <property type="nucleotide sequence ID" value="NZ_VUMW01000004.1"/>
</dbReference>
<evidence type="ECO:0000256" key="2">
    <source>
        <dbReference type="ARBA" id="ARBA00022679"/>
    </source>
</evidence>
<evidence type="ECO:0000256" key="1">
    <source>
        <dbReference type="ARBA" id="ARBA00009836"/>
    </source>
</evidence>
<comment type="similarity">
    <text evidence="1 5">Belongs to the KptA/TPT1 family.</text>
</comment>
<sequence length="186" mass="21609">MQDRNTFLSKKMSYALRHNPDKYGIELDEYGYTDLARFIKALNRMHRFDPPVTETEIRKMMAQANKKRFEIKNGKICALYGHSVPGIIIRAEAKPPKVLYHGTARRFWPSIKENGLLPMGRQYVHLSADTAMAREVGLRRDNRPVILQVDAERAAKDGIKFYYASQEVWLCDQMPSKYLKVWDGNN</sequence>
<dbReference type="InterPro" id="IPR042080">
    <property type="entry name" value="RNA_2'-PTrans_N"/>
</dbReference>
<dbReference type="Gene3D" id="3.20.170.30">
    <property type="match status" value="1"/>
</dbReference>
<gene>
    <name evidence="5" type="primary">kptA</name>
    <name evidence="6" type="ORF">FYJ61_02340</name>
</gene>
<dbReference type="Proteomes" id="UP000452141">
    <property type="component" value="Unassembled WGS sequence"/>
</dbReference>
<dbReference type="PANTHER" id="PTHR12684">
    <property type="entry name" value="PUTATIVE PHOSPHOTRANSFERASE"/>
    <property type="match status" value="1"/>
</dbReference>
<comment type="caution">
    <text evidence="6">The sequence shown here is derived from an EMBL/GenBank/DDBJ whole genome shotgun (WGS) entry which is preliminary data.</text>
</comment>
<dbReference type="GO" id="GO:0006388">
    <property type="term" value="P:tRNA splicing, via endonucleolytic cleavage and ligation"/>
    <property type="evidence" value="ECO:0007669"/>
    <property type="project" value="UniProtKB-UniRule"/>
</dbReference>
<evidence type="ECO:0000256" key="4">
    <source>
        <dbReference type="ARBA" id="ARBA00025212"/>
    </source>
</evidence>
<dbReference type="Gene3D" id="1.10.10.970">
    <property type="entry name" value="RNA 2'-phosphotransferase, Tpt1/KptA family, N-terminal domain"/>
    <property type="match status" value="1"/>
</dbReference>
<accession>A0A844FLA0</accession>
<proteinExistence type="inferred from homology"/>
<dbReference type="AlphaFoldDB" id="A0A844FLA0"/>
<reference evidence="6 7" key="1">
    <citation type="submission" date="2019-08" db="EMBL/GenBank/DDBJ databases">
        <title>In-depth cultivation of the pig gut microbiome towards novel bacterial diversity and tailored functional studies.</title>
        <authorList>
            <person name="Wylensek D."/>
            <person name="Hitch T.C.A."/>
            <person name="Clavel T."/>
        </authorList>
    </citation>
    <scope>NUCLEOTIDE SEQUENCE [LARGE SCALE GENOMIC DNA]</scope>
    <source>
        <strain evidence="6 7">WCA-470BD-2E</strain>
    </source>
</reference>
<dbReference type="GO" id="GO:0003950">
    <property type="term" value="F:NAD+ poly-ADP-ribosyltransferase activity"/>
    <property type="evidence" value="ECO:0007669"/>
    <property type="project" value="InterPro"/>
</dbReference>
<dbReference type="HAMAP" id="MF_00299">
    <property type="entry name" value="KptA"/>
    <property type="match status" value="1"/>
</dbReference>
<keyword evidence="3 5" id="KW-0520">NAD</keyword>
<dbReference type="GO" id="GO:0000215">
    <property type="term" value="F:tRNA 2'-phosphotransferase activity"/>
    <property type="evidence" value="ECO:0007669"/>
    <property type="project" value="TreeGrafter"/>
</dbReference>
<evidence type="ECO:0000313" key="7">
    <source>
        <dbReference type="Proteomes" id="UP000452141"/>
    </source>
</evidence>
<name>A0A844FLA0_9LACO</name>
<dbReference type="EC" id="2.7.1.-" evidence="5"/>
<dbReference type="InterPro" id="IPR022928">
    <property type="entry name" value="RNA_2'-PTrans_KptA"/>
</dbReference>
<protein>
    <recommendedName>
        <fullName evidence="5">Probable RNA 2'-phosphotransferase</fullName>
        <ecNumber evidence="5">2.7.1.-</ecNumber>
    </recommendedName>
</protein>
<keyword evidence="2 5" id="KW-0808">Transferase</keyword>